<feature type="compositionally biased region" description="Basic and acidic residues" evidence="2">
    <location>
        <begin position="1"/>
        <end position="18"/>
    </location>
</feature>
<dbReference type="Pfam" id="PF02195">
    <property type="entry name" value="ParB_N"/>
    <property type="match status" value="1"/>
</dbReference>
<protein>
    <submittedName>
        <fullName evidence="4">Plasmid partitioning protein RepB</fullName>
    </submittedName>
</protein>
<dbReference type="CDD" id="cd16405">
    <property type="entry name" value="RepB_like_N"/>
    <property type="match status" value="1"/>
</dbReference>
<feature type="domain" description="ParB-like N-terminal" evidence="3">
    <location>
        <begin position="57"/>
        <end position="149"/>
    </location>
</feature>
<sequence length="332" mass="36600">MARKNIFDRVMSDEHSENGDVETSPAARRFGAAKSLTSSIDEIARQAAKLTDGEVVVELDPSLIDASFISDRMTGEVDEEYRDLLEAIRDRGQDSPILVRPNPNAAGRYMIVFGHRRTRVAVDLGQKVRAVVKQIDDQSHVISQGQENSARANLSFIERVLFADRLDNLGYSREVIQAALSVDYQTLSKMLTIPRAVAPEVISAIGAAKGVGRDRWLQLRKLIEVPKNKVAAEAFLTEEDFRSAPAEARFDLLFDRLTKGAARKTVKKAANVQPRNLWTAPDKALSVAQKSTGKSTTLILSASRGPAFGAWITNNLENLYETFQASENKSGD</sequence>
<dbReference type="SUPFAM" id="SSF110849">
    <property type="entry name" value="ParB/Sulfiredoxin"/>
    <property type="match status" value="1"/>
</dbReference>
<proteinExistence type="inferred from homology"/>
<evidence type="ECO:0000259" key="3">
    <source>
        <dbReference type="SMART" id="SM00470"/>
    </source>
</evidence>
<dbReference type="InterPro" id="IPR017819">
    <property type="entry name" value="Plasmid_partition_RepB"/>
</dbReference>
<dbReference type="PANTHER" id="PTHR33375">
    <property type="entry name" value="CHROMOSOME-PARTITIONING PROTEIN PARB-RELATED"/>
    <property type="match status" value="1"/>
</dbReference>
<organism evidence="4 5">
    <name type="scientific">Agrobacterium tumefaciens</name>
    <dbReference type="NCBI Taxonomy" id="358"/>
    <lineage>
        <taxon>Bacteria</taxon>
        <taxon>Pseudomonadati</taxon>
        <taxon>Pseudomonadota</taxon>
        <taxon>Alphaproteobacteria</taxon>
        <taxon>Hyphomicrobiales</taxon>
        <taxon>Rhizobiaceae</taxon>
        <taxon>Rhizobium/Agrobacterium group</taxon>
        <taxon>Agrobacterium</taxon>
        <taxon>Agrobacterium tumefaciens complex</taxon>
    </lineage>
</organism>
<reference evidence="4" key="1">
    <citation type="journal article" date="2020" name="Science">
        <title>Unexpected conservation and global transmission of agrobacterial virulence plasmids.</title>
        <authorList>
            <person name="Weisberg A.J."/>
            <person name="Davis E.W. 2nd"/>
            <person name="Tabima J."/>
            <person name="Belcher M.S."/>
            <person name="Miller M."/>
            <person name="Kuo C.H."/>
            <person name="Loper J.E."/>
            <person name="Grunwald N.J."/>
            <person name="Putnam M.L."/>
            <person name="Chang J.H."/>
        </authorList>
    </citation>
    <scope>NUCLEOTIDE SEQUENCE</scope>
    <source>
        <strain evidence="4">17-1853-1a</strain>
    </source>
</reference>
<accession>A0AA44FBS8</accession>
<dbReference type="Gene3D" id="3.90.1530.10">
    <property type="entry name" value="Conserved hypothetical protein from pyrococcus furiosus pfu- 392566-001, ParB domain"/>
    <property type="match status" value="1"/>
</dbReference>
<dbReference type="Pfam" id="PF07506">
    <property type="entry name" value="RepB"/>
    <property type="match status" value="1"/>
</dbReference>
<dbReference type="NCBIfam" id="TIGR03454">
    <property type="entry name" value="partition_RepB"/>
    <property type="match status" value="1"/>
</dbReference>
<evidence type="ECO:0000313" key="4">
    <source>
        <dbReference type="EMBL" id="NTC32088.1"/>
    </source>
</evidence>
<name>A0AA44FBS8_AGRTU</name>
<dbReference type="InterPro" id="IPR011111">
    <property type="entry name" value="Plasmid_RepB"/>
</dbReference>
<dbReference type="AlphaFoldDB" id="A0AA44FBS8"/>
<comment type="caution">
    <text evidence="4">The sequence shown here is derived from an EMBL/GenBank/DDBJ whole genome shotgun (WGS) entry which is preliminary data.</text>
</comment>
<dbReference type="InterPro" id="IPR004437">
    <property type="entry name" value="ParB/RepB/Spo0J"/>
</dbReference>
<dbReference type="InterPro" id="IPR037972">
    <property type="entry name" value="RepB_N"/>
</dbReference>
<feature type="region of interest" description="Disordered" evidence="2">
    <location>
        <begin position="1"/>
        <end position="25"/>
    </location>
</feature>
<dbReference type="RefSeq" id="WP_174021604.1">
    <property type="nucleotide sequence ID" value="NZ_JAAMAW010000022.1"/>
</dbReference>
<dbReference type="GO" id="GO:0003677">
    <property type="term" value="F:DNA binding"/>
    <property type="evidence" value="ECO:0007669"/>
    <property type="project" value="InterPro"/>
</dbReference>
<dbReference type="GO" id="GO:0007059">
    <property type="term" value="P:chromosome segregation"/>
    <property type="evidence" value="ECO:0007669"/>
    <property type="project" value="TreeGrafter"/>
</dbReference>
<dbReference type="InterPro" id="IPR036086">
    <property type="entry name" value="ParB/Sulfiredoxin_sf"/>
</dbReference>
<dbReference type="GO" id="GO:0005694">
    <property type="term" value="C:chromosome"/>
    <property type="evidence" value="ECO:0007669"/>
    <property type="project" value="TreeGrafter"/>
</dbReference>
<dbReference type="SMART" id="SM00470">
    <property type="entry name" value="ParB"/>
    <property type="match status" value="1"/>
</dbReference>
<dbReference type="NCBIfam" id="TIGR00180">
    <property type="entry name" value="parB_part"/>
    <property type="match status" value="1"/>
</dbReference>
<dbReference type="InterPro" id="IPR050336">
    <property type="entry name" value="Chromosome_partition/occlusion"/>
</dbReference>
<evidence type="ECO:0000256" key="1">
    <source>
        <dbReference type="ARBA" id="ARBA00006295"/>
    </source>
</evidence>
<dbReference type="PANTHER" id="PTHR33375:SF1">
    <property type="entry name" value="CHROMOSOME-PARTITIONING PROTEIN PARB-RELATED"/>
    <property type="match status" value="1"/>
</dbReference>
<dbReference type="Proteomes" id="UP000702952">
    <property type="component" value="Unassembled WGS sequence"/>
</dbReference>
<comment type="similarity">
    <text evidence="1">Belongs to the ParB family.</text>
</comment>
<evidence type="ECO:0000256" key="2">
    <source>
        <dbReference type="SAM" id="MobiDB-lite"/>
    </source>
</evidence>
<evidence type="ECO:0000313" key="5">
    <source>
        <dbReference type="Proteomes" id="UP000702952"/>
    </source>
</evidence>
<dbReference type="InterPro" id="IPR003115">
    <property type="entry name" value="ParB_N"/>
</dbReference>
<gene>
    <name evidence="4" type="primary">repB</name>
    <name evidence="4" type="ORF">G6M46_28510</name>
</gene>
<dbReference type="EMBL" id="JAAMAY010000043">
    <property type="protein sequence ID" value="NTC32088.1"/>
    <property type="molecule type" value="Genomic_DNA"/>
</dbReference>